<dbReference type="Gene3D" id="1.10.287.110">
    <property type="entry name" value="DnaJ domain"/>
    <property type="match status" value="1"/>
</dbReference>
<keyword evidence="6" id="KW-1185">Reference proteome</keyword>
<dbReference type="PANTHER" id="PTHR14021">
    <property type="entry name" value="IRON-SULFUR CLUSTER CO-CHAPERONE PROTEIN HSCB"/>
    <property type="match status" value="1"/>
</dbReference>
<dbReference type="SUPFAM" id="SSF47144">
    <property type="entry name" value="HSC20 (HSCB), C-terminal oligomerisation domain"/>
    <property type="match status" value="1"/>
</dbReference>
<dbReference type="InterPro" id="IPR004640">
    <property type="entry name" value="HscB"/>
</dbReference>
<dbReference type="SMART" id="SM00271">
    <property type="entry name" value="DnaJ"/>
    <property type="match status" value="1"/>
</dbReference>
<sequence length="261" mass="28668">MLLSVLACLDTGGNDKDGGDGVHCSQPNADTILIKGPTLRPAASVLTPVRTLTTSSANPPPSSASSADDSTFFAAQPPDISNHYTIFPKTLPQGPPPASSFDISVPNLRREFLALQGLVHPDKYPSGAAKQRAEALSARINDAYRTLSDPLSRAQYLLAFQHGIDVTSEDGAKRHPQDPETLMQVLEIQEAIEEAQDEATILELKTENEERVRHTVRALGEAIDRGDVDEAVRKCVRLRFWYNIRDALREWEPGKEIRLVH</sequence>
<dbReference type="PROSITE" id="PS50076">
    <property type="entry name" value="DNAJ_2"/>
    <property type="match status" value="1"/>
</dbReference>
<dbReference type="GO" id="GO:0001671">
    <property type="term" value="F:ATPase activator activity"/>
    <property type="evidence" value="ECO:0007669"/>
    <property type="project" value="InterPro"/>
</dbReference>
<proteinExistence type="inferred from homology"/>
<evidence type="ECO:0000256" key="1">
    <source>
        <dbReference type="ARBA" id="ARBA00010476"/>
    </source>
</evidence>
<dbReference type="InterPro" id="IPR001623">
    <property type="entry name" value="DnaJ_domain"/>
</dbReference>
<accession>A0AAF0DHS9</accession>
<dbReference type="CDD" id="cd06257">
    <property type="entry name" value="DnaJ"/>
    <property type="match status" value="1"/>
</dbReference>
<dbReference type="InterPro" id="IPR009073">
    <property type="entry name" value="HscB_oligo_C"/>
</dbReference>
<gene>
    <name evidence="5" type="ORF">PRK78_003927</name>
</gene>
<comment type="similarity">
    <text evidence="1">Belongs to the HscB family.</text>
</comment>
<dbReference type="GO" id="GO:0051087">
    <property type="term" value="F:protein-folding chaperone binding"/>
    <property type="evidence" value="ECO:0007669"/>
    <property type="project" value="InterPro"/>
</dbReference>
<evidence type="ECO:0000256" key="3">
    <source>
        <dbReference type="SAM" id="Coils"/>
    </source>
</evidence>
<reference evidence="5" key="1">
    <citation type="submission" date="2023-03" db="EMBL/GenBank/DDBJ databases">
        <title>Emydomyces testavorans Genome Sequence.</title>
        <authorList>
            <person name="Hoyer L."/>
        </authorList>
    </citation>
    <scope>NUCLEOTIDE SEQUENCE</scope>
    <source>
        <strain evidence="5">16-2883</strain>
    </source>
</reference>
<dbReference type="GO" id="GO:0005739">
    <property type="term" value="C:mitochondrion"/>
    <property type="evidence" value="ECO:0007669"/>
    <property type="project" value="TreeGrafter"/>
</dbReference>
<name>A0AAF0DHS9_9EURO</name>
<dbReference type="PANTHER" id="PTHR14021:SF15">
    <property type="entry name" value="IRON-SULFUR CLUSTER CO-CHAPERONE PROTEIN HSCB"/>
    <property type="match status" value="1"/>
</dbReference>
<dbReference type="EMBL" id="CP120628">
    <property type="protein sequence ID" value="WEW58459.1"/>
    <property type="molecule type" value="Genomic_DNA"/>
</dbReference>
<keyword evidence="3" id="KW-0175">Coiled coil</keyword>
<dbReference type="SUPFAM" id="SSF46565">
    <property type="entry name" value="Chaperone J-domain"/>
    <property type="match status" value="1"/>
</dbReference>
<keyword evidence="2" id="KW-0143">Chaperone</keyword>
<dbReference type="GO" id="GO:0051259">
    <property type="term" value="P:protein complex oligomerization"/>
    <property type="evidence" value="ECO:0007669"/>
    <property type="project" value="InterPro"/>
</dbReference>
<evidence type="ECO:0000313" key="5">
    <source>
        <dbReference type="EMBL" id="WEW58459.1"/>
    </source>
</evidence>
<dbReference type="InterPro" id="IPR036386">
    <property type="entry name" value="HscB_C_sf"/>
</dbReference>
<evidence type="ECO:0000259" key="4">
    <source>
        <dbReference type="PROSITE" id="PS50076"/>
    </source>
</evidence>
<evidence type="ECO:0000313" key="6">
    <source>
        <dbReference type="Proteomes" id="UP001219355"/>
    </source>
</evidence>
<dbReference type="GO" id="GO:0044571">
    <property type="term" value="P:[2Fe-2S] cluster assembly"/>
    <property type="evidence" value="ECO:0007669"/>
    <property type="project" value="InterPro"/>
</dbReference>
<evidence type="ECO:0000256" key="2">
    <source>
        <dbReference type="ARBA" id="ARBA00023186"/>
    </source>
</evidence>
<dbReference type="InterPro" id="IPR036869">
    <property type="entry name" value="J_dom_sf"/>
</dbReference>
<dbReference type="Gene3D" id="1.20.1280.20">
    <property type="entry name" value="HscB, C-terminal domain"/>
    <property type="match status" value="1"/>
</dbReference>
<dbReference type="Proteomes" id="UP001219355">
    <property type="component" value="Chromosome 2"/>
</dbReference>
<dbReference type="AlphaFoldDB" id="A0AAF0DHS9"/>
<dbReference type="NCBIfam" id="TIGR00714">
    <property type="entry name" value="hscB"/>
    <property type="match status" value="1"/>
</dbReference>
<protein>
    <recommendedName>
        <fullName evidence="4">J domain-containing protein</fullName>
    </recommendedName>
</protein>
<feature type="coiled-coil region" evidence="3">
    <location>
        <begin position="185"/>
        <end position="212"/>
    </location>
</feature>
<dbReference type="Pfam" id="PF07743">
    <property type="entry name" value="HSCB_C"/>
    <property type="match status" value="1"/>
</dbReference>
<feature type="domain" description="J" evidence="4">
    <location>
        <begin position="82"/>
        <end position="160"/>
    </location>
</feature>
<organism evidence="5 6">
    <name type="scientific">Emydomyces testavorans</name>
    <dbReference type="NCBI Taxonomy" id="2070801"/>
    <lineage>
        <taxon>Eukaryota</taxon>
        <taxon>Fungi</taxon>
        <taxon>Dikarya</taxon>
        <taxon>Ascomycota</taxon>
        <taxon>Pezizomycotina</taxon>
        <taxon>Eurotiomycetes</taxon>
        <taxon>Eurotiomycetidae</taxon>
        <taxon>Onygenales</taxon>
        <taxon>Nannizziopsiaceae</taxon>
        <taxon>Emydomyces</taxon>
    </lineage>
</organism>